<protein>
    <submittedName>
        <fullName evidence="2">Uncharacterized protein</fullName>
    </submittedName>
</protein>
<accession>M1DIA0</accession>
<organism evidence="2 3">
    <name type="scientific">Solanum tuberosum</name>
    <name type="common">Potato</name>
    <dbReference type="NCBI Taxonomy" id="4113"/>
    <lineage>
        <taxon>Eukaryota</taxon>
        <taxon>Viridiplantae</taxon>
        <taxon>Streptophyta</taxon>
        <taxon>Embryophyta</taxon>
        <taxon>Tracheophyta</taxon>
        <taxon>Spermatophyta</taxon>
        <taxon>Magnoliopsida</taxon>
        <taxon>eudicotyledons</taxon>
        <taxon>Gunneridae</taxon>
        <taxon>Pentapetalae</taxon>
        <taxon>asterids</taxon>
        <taxon>lamiids</taxon>
        <taxon>Solanales</taxon>
        <taxon>Solanaceae</taxon>
        <taxon>Solanoideae</taxon>
        <taxon>Solaneae</taxon>
        <taxon>Solanum</taxon>
    </lineage>
</organism>
<dbReference type="PaxDb" id="4113-PGSC0003DMT400089493"/>
<feature type="region of interest" description="Disordered" evidence="1">
    <location>
        <begin position="35"/>
        <end position="141"/>
    </location>
</feature>
<evidence type="ECO:0000313" key="2">
    <source>
        <dbReference type="EnsemblPlants" id="PGSC0003DMT400089493"/>
    </source>
</evidence>
<dbReference type="Proteomes" id="UP000011115">
    <property type="component" value="Unassembled WGS sequence"/>
</dbReference>
<keyword evidence="3" id="KW-1185">Reference proteome</keyword>
<dbReference type="AlphaFoldDB" id="M1DIA0"/>
<name>M1DIA0_SOLTU</name>
<sequence>MRTQIAKLAEKPVQVPTSVMPDSLMQFLNQAPSTQSLDDLWGDLPKSMSGKRKHTVGESDEELPSDLSREERNHQKKARRSSRREAREKEALEQQQHDAALAGASGSIAVVPTSGRQPNPVLSSKSAPIDKGVDAEPTTGA</sequence>
<reference evidence="2" key="2">
    <citation type="submission" date="2015-06" db="UniProtKB">
        <authorList>
            <consortium name="EnsemblPlants"/>
        </authorList>
    </citation>
    <scope>IDENTIFICATION</scope>
    <source>
        <strain evidence="2">DM1-3 516 R44</strain>
    </source>
</reference>
<evidence type="ECO:0000313" key="3">
    <source>
        <dbReference type="Proteomes" id="UP000011115"/>
    </source>
</evidence>
<dbReference type="HOGENOM" id="CLU_2101247_0_0_1"/>
<dbReference type="InParanoid" id="M1DIA0"/>
<reference evidence="3" key="1">
    <citation type="journal article" date="2011" name="Nature">
        <title>Genome sequence and analysis of the tuber crop potato.</title>
        <authorList>
            <consortium name="The Potato Genome Sequencing Consortium"/>
        </authorList>
    </citation>
    <scope>NUCLEOTIDE SEQUENCE [LARGE SCALE GENOMIC DNA]</scope>
    <source>
        <strain evidence="3">cv. DM1-3 516 R44</strain>
    </source>
</reference>
<feature type="compositionally biased region" description="Polar residues" evidence="1">
    <location>
        <begin position="114"/>
        <end position="126"/>
    </location>
</feature>
<proteinExistence type="predicted"/>
<evidence type="ECO:0000256" key="1">
    <source>
        <dbReference type="SAM" id="MobiDB-lite"/>
    </source>
</evidence>
<feature type="compositionally biased region" description="Basic and acidic residues" evidence="1">
    <location>
        <begin position="83"/>
        <end position="96"/>
    </location>
</feature>
<dbReference type="Gramene" id="PGSC0003DMT400089493">
    <property type="protein sequence ID" value="PGSC0003DMT400089493"/>
    <property type="gene ID" value="PGSC0003DMG400039064"/>
</dbReference>
<dbReference type="EnsemblPlants" id="PGSC0003DMT400089493">
    <property type="protein sequence ID" value="PGSC0003DMT400089493"/>
    <property type="gene ID" value="PGSC0003DMG400039064"/>
</dbReference>